<keyword evidence="8" id="KW-1185">Reference proteome</keyword>
<dbReference type="Gene3D" id="3.40.1700.10">
    <property type="entry name" value="DNA integrity scanning protein, DisA, N-terminal domain"/>
    <property type="match status" value="1"/>
</dbReference>
<dbReference type="GO" id="GO:0005524">
    <property type="term" value="F:ATP binding"/>
    <property type="evidence" value="ECO:0007669"/>
    <property type="project" value="UniProtKB-KW"/>
</dbReference>
<keyword evidence="4" id="KW-0547">Nucleotide-binding</keyword>
<dbReference type="GO" id="GO:0004016">
    <property type="term" value="F:adenylate cyclase activity"/>
    <property type="evidence" value="ECO:0007669"/>
    <property type="project" value="TreeGrafter"/>
</dbReference>
<dbReference type="Pfam" id="PF13424">
    <property type="entry name" value="TPR_12"/>
    <property type="match status" value="1"/>
</dbReference>
<comment type="catalytic activity">
    <reaction evidence="1">
        <text>2 ATP = 3',3'-c-di-AMP + 2 diphosphate</text>
        <dbReference type="Rhea" id="RHEA:35655"/>
        <dbReference type="ChEBI" id="CHEBI:30616"/>
        <dbReference type="ChEBI" id="CHEBI:33019"/>
        <dbReference type="ChEBI" id="CHEBI:71500"/>
        <dbReference type="EC" id="2.7.7.85"/>
    </reaction>
</comment>
<dbReference type="KEGG" id="ami:Amir_4183"/>
<dbReference type="eggNOG" id="COG1623">
    <property type="taxonomic scope" value="Bacteria"/>
</dbReference>
<dbReference type="RefSeq" id="WP_015802925.1">
    <property type="nucleotide sequence ID" value="NC_013093.1"/>
</dbReference>
<dbReference type="eggNOG" id="COG0457">
    <property type="taxonomic scope" value="Bacteria"/>
</dbReference>
<evidence type="ECO:0000256" key="1">
    <source>
        <dbReference type="ARBA" id="ARBA00000877"/>
    </source>
</evidence>
<dbReference type="SUPFAM" id="SSF48452">
    <property type="entry name" value="TPR-like"/>
    <property type="match status" value="1"/>
</dbReference>
<feature type="domain" description="DAC" evidence="6">
    <location>
        <begin position="7"/>
        <end position="147"/>
    </location>
</feature>
<evidence type="ECO:0000259" key="6">
    <source>
        <dbReference type="PROSITE" id="PS51794"/>
    </source>
</evidence>
<dbReference type="Pfam" id="PF02457">
    <property type="entry name" value="DAC"/>
    <property type="match status" value="1"/>
</dbReference>
<dbReference type="InterPro" id="IPR003390">
    <property type="entry name" value="DNA_integrity_scan_DisA_N"/>
</dbReference>
<evidence type="ECO:0000256" key="3">
    <source>
        <dbReference type="ARBA" id="ARBA00022695"/>
    </source>
</evidence>
<dbReference type="InterPro" id="IPR011990">
    <property type="entry name" value="TPR-like_helical_dom_sf"/>
</dbReference>
<name>C6WHB9_ACTMD</name>
<evidence type="ECO:0000256" key="2">
    <source>
        <dbReference type="ARBA" id="ARBA00022679"/>
    </source>
</evidence>
<dbReference type="Gene3D" id="1.25.40.10">
    <property type="entry name" value="Tetratricopeptide repeat domain"/>
    <property type="match status" value="1"/>
</dbReference>
<dbReference type="PANTHER" id="PTHR34185:SF3">
    <property type="entry name" value="DNA INTEGRITY SCANNING PROTEIN DISA"/>
    <property type="match status" value="1"/>
</dbReference>
<evidence type="ECO:0000313" key="8">
    <source>
        <dbReference type="Proteomes" id="UP000002213"/>
    </source>
</evidence>
<gene>
    <name evidence="7" type="ordered locus">Amir_4183</name>
</gene>
<dbReference type="PANTHER" id="PTHR34185">
    <property type="entry name" value="DIADENYLATE CYCLASE"/>
    <property type="match status" value="1"/>
</dbReference>
<evidence type="ECO:0000256" key="4">
    <source>
        <dbReference type="ARBA" id="ARBA00022741"/>
    </source>
</evidence>
<dbReference type="InterPro" id="IPR036888">
    <property type="entry name" value="DNA_integrity_DisA_N_sf"/>
</dbReference>
<evidence type="ECO:0000313" key="7">
    <source>
        <dbReference type="EMBL" id="ACU38038.1"/>
    </source>
</evidence>
<dbReference type="SMART" id="SM00028">
    <property type="entry name" value="TPR"/>
    <property type="match status" value="3"/>
</dbReference>
<proteinExistence type="predicted"/>
<keyword evidence="2" id="KW-0808">Transferase</keyword>
<protein>
    <submittedName>
        <fullName evidence="7">Tetratricopeptide TPR_4</fullName>
    </submittedName>
</protein>
<dbReference type="InterPro" id="IPR019734">
    <property type="entry name" value="TPR_rpt"/>
</dbReference>
<dbReference type="SUPFAM" id="SSF143597">
    <property type="entry name" value="YojJ-like"/>
    <property type="match status" value="1"/>
</dbReference>
<organism evidence="7 8">
    <name type="scientific">Actinosynnema mirum (strain ATCC 29888 / DSM 43827 / JCM 3225 / NBRC 14064 / NCIMB 13271 / NRRL B-12336 / IMRU 3971 / 101)</name>
    <dbReference type="NCBI Taxonomy" id="446462"/>
    <lineage>
        <taxon>Bacteria</taxon>
        <taxon>Bacillati</taxon>
        <taxon>Actinomycetota</taxon>
        <taxon>Actinomycetes</taxon>
        <taxon>Pseudonocardiales</taxon>
        <taxon>Pseudonocardiaceae</taxon>
        <taxon>Actinosynnema</taxon>
    </lineage>
</organism>
<dbReference type="GO" id="GO:0106408">
    <property type="term" value="F:diadenylate cyclase activity"/>
    <property type="evidence" value="ECO:0007669"/>
    <property type="project" value="UniProtKB-EC"/>
</dbReference>
<sequence>MTIGPLPPRARAALALLALHTDVRRGVDRVAASGSGGLFVLGWDDTVAEVCSGGYPLRGVTATPENLAQTAKMDLAVVLGGDGLAEIVRAHAALHPRSNHVQPGHGARHATAANTARDVAVPVVAVSEETGVATLYAGEHRVVLTEPSALLSKTAVHVLLLDSRVGDLRDPALDPARADGLRAEAGALLDELDLLLLELGEHGAVAAELVAGYRRELAAGPDEGRASAPGDADEWWDHALAHVAALLSGTPGPTPADPTLPELRFRDEGHALAWLDKRWAALLRATRRALDGGDHRTALRRLTLALDYCYRRKPWRDWIEPATGAALIARRVGDRAAEAALLSTLGLAHRERRDHDVAVALLSLADRAWDELGDPRGRAVALNRLAYAHAEAGATDLALGLAGQALDLAAGAGDPRLEGVVLNNLCGAHRRAGDLVAALAHGDRAAEAFRRAGHHQGLAWAEVMRGNVHHDAGRHLAALDCYRAALAVRDAADDRYGVAVCHHDLARALLASGDRAGAQEHLDLALAHFDAIGDPRAGDVRELLREAAG</sequence>
<dbReference type="PROSITE" id="PS51794">
    <property type="entry name" value="DAC"/>
    <property type="match status" value="1"/>
</dbReference>
<keyword evidence="5" id="KW-0067">ATP-binding</keyword>
<accession>C6WHB9</accession>
<dbReference type="STRING" id="446462.Amir_4183"/>
<dbReference type="EMBL" id="CP001630">
    <property type="protein sequence ID" value="ACU38038.1"/>
    <property type="molecule type" value="Genomic_DNA"/>
</dbReference>
<dbReference type="HOGENOM" id="CLU_495798_0_0_11"/>
<dbReference type="Proteomes" id="UP000002213">
    <property type="component" value="Chromosome"/>
</dbReference>
<reference evidence="7 8" key="1">
    <citation type="journal article" date="2009" name="Stand. Genomic Sci.">
        <title>Complete genome sequence of Actinosynnema mirum type strain (101).</title>
        <authorList>
            <person name="Land M."/>
            <person name="Lapidus A."/>
            <person name="Mayilraj S."/>
            <person name="Chen F."/>
            <person name="Copeland A."/>
            <person name="Del Rio T.G."/>
            <person name="Nolan M."/>
            <person name="Lucas S."/>
            <person name="Tice H."/>
            <person name="Cheng J.F."/>
            <person name="Chertkov O."/>
            <person name="Bruce D."/>
            <person name="Goodwin L."/>
            <person name="Pitluck S."/>
            <person name="Rohde M."/>
            <person name="Goker M."/>
            <person name="Pati A."/>
            <person name="Ivanova N."/>
            <person name="Mavromatis K."/>
            <person name="Chen A."/>
            <person name="Palaniappan K."/>
            <person name="Hauser L."/>
            <person name="Chang Y.J."/>
            <person name="Jeffries C.C."/>
            <person name="Brettin T."/>
            <person name="Detter J.C."/>
            <person name="Han C."/>
            <person name="Chain P."/>
            <person name="Tindall B.J."/>
            <person name="Bristow J."/>
            <person name="Eisen J.A."/>
            <person name="Markowitz V."/>
            <person name="Hugenholtz P."/>
            <person name="Kyrpides N.C."/>
            <person name="Klenk H.P."/>
        </authorList>
    </citation>
    <scope>NUCLEOTIDE SEQUENCE [LARGE SCALE GENOMIC DNA]</scope>
    <source>
        <strain evidence="8">ATCC 29888 / DSM 43827 / JCM 3225 / NBRC 14064 / NCIMB 13271 / NRRL B-12336 / IMRU 3971 / 101</strain>
    </source>
</reference>
<dbReference type="InterPro" id="IPR050338">
    <property type="entry name" value="DisA"/>
</dbReference>
<evidence type="ECO:0000256" key="5">
    <source>
        <dbReference type="ARBA" id="ARBA00022840"/>
    </source>
</evidence>
<dbReference type="AlphaFoldDB" id="C6WHB9"/>
<keyword evidence="3" id="KW-0548">Nucleotidyltransferase</keyword>